<dbReference type="InterPro" id="IPR032710">
    <property type="entry name" value="NTF2-like_dom_sf"/>
</dbReference>
<dbReference type="AlphaFoldDB" id="A0A6A6PM66"/>
<gene>
    <name evidence="2" type="ORF">BDY17DRAFT_180621</name>
</gene>
<dbReference type="InterPro" id="IPR037401">
    <property type="entry name" value="SnoaL-like"/>
</dbReference>
<dbReference type="GeneID" id="54470908"/>
<dbReference type="Pfam" id="PF13577">
    <property type="entry name" value="SnoaL_4"/>
    <property type="match status" value="1"/>
</dbReference>
<feature type="domain" description="SnoaL-like" evidence="1">
    <location>
        <begin position="2"/>
        <end position="116"/>
    </location>
</feature>
<evidence type="ECO:0000259" key="1">
    <source>
        <dbReference type="Pfam" id="PF13577"/>
    </source>
</evidence>
<dbReference type="EMBL" id="MU001638">
    <property type="protein sequence ID" value="KAF2481005.1"/>
    <property type="molecule type" value="Genomic_DNA"/>
</dbReference>
<accession>A0A6A6PM66</accession>
<evidence type="ECO:0000313" key="2">
    <source>
        <dbReference type="EMBL" id="KAF2481005.1"/>
    </source>
</evidence>
<sequence>MSALDENDSALFNSAMMSDVTQDFNGQTRQGIEAVRAHALGVVGPLDSTHFVTNIRIDVEDDAANTATLTGNTLALHYPSGTGRSQSNRRLVGGSRHKVEMVKGAEDGLWKFQTWTIRTVWFEGDYSVMDGVLDEL</sequence>
<proteinExistence type="predicted"/>
<dbReference type="SUPFAM" id="SSF54427">
    <property type="entry name" value="NTF2-like"/>
    <property type="match status" value="1"/>
</dbReference>
<dbReference type="RefSeq" id="XP_033587575.1">
    <property type="nucleotide sequence ID" value="XM_033729906.1"/>
</dbReference>
<dbReference type="Gene3D" id="3.10.450.50">
    <property type="match status" value="1"/>
</dbReference>
<name>A0A6A6PM66_9PEZI</name>
<dbReference type="OrthoDB" id="2148716at2759"/>
<reference evidence="2" key="1">
    <citation type="journal article" date="2020" name="Stud. Mycol.">
        <title>101 Dothideomycetes genomes: a test case for predicting lifestyles and emergence of pathogens.</title>
        <authorList>
            <person name="Haridas S."/>
            <person name="Albert R."/>
            <person name="Binder M."/>
            <person name="Bloem J."/>
            <person name="Labutti K."/>
            <person name="Salamov A."/>
            <person name="Andreopoulos B."/>
            <person name="Baker S."/>
            <person name="Barry K."/>
            <person name="Bills G."/>
            <person name="Bluhm B."/>
            <person name="Cannon C."/>
            <person name="Castanera R."/>
            <person name="Culley D."/>
            <person name="Daum C."/>
            <person name="Ezra D."/>
            <person name="Gonzalez J."/>
            <person name="Henrissat B."/>
            <person name="Kuo A."/>
            <person name="Liang C."/>
            <person name="Lipzen A."/>
            <person name="Lutzoni F."/>
            <person name="Magnuson J."/>
            <person name="Mondo S."/>
            <person name="Nolan M."/>
            <person name="Ohm R."/>
            <person name="Pangilinan J."/>
            <person name="Park H.-J."/>
            <person name="Ramirez L."/>
            <person name="Alfaro M."/>
            <person name="Sun H."/>
            <person name="Tritt A."/>
            <person name="Yoshinaga Y."/>
            <person name="Zwiers L.-H."/>
            <person name="Turgeon B."/>
            <person name="Goodwin S."/>
            <person name="Spatafora J."/>
            <person name="Crous P."/>
            <person name="Grigoriev I."/>
        </authorList>
    </citation>
    <scope>NUCLEOTIDE SEQUENCE</scope>
    <source>
        <strain evidence="2">CBS 113389</strain>
    </source>
</reference>
<dbReference type="Proteomes" id="UP000799767">
    <property type="component" value="Unassembled WGS sequence"/>
</dbReference>
<evidence type="ECO:0000313" key="3">
    <source>
        <dbReference type="Proteomes" id="UP000799767"/>
    </source>
</evidence>
<keyword evidence="3" id="KW-1185">Reference proteome</keyword>
<organism evidence="2 3">
    <name type="scientific">Neohortaea acidophila</name>
    <dbReference type="NCBI Taxonomy" id="245834"/>
    <lineage>
        <taxon>Eukaryota</taxon>
        <taxon>Fungi</taxon>
        <taxon>Dikarya</taxon>
        <taxon>Ascomycota</taxon>
        <taxon>Pezizomycotina</taxon>
        <taxon>Dothideomycetes</taxon>
        <taxon>Dothideomycetidae</taxon>
        <taxon>Mycosphaerellales</taxon>
        <taxon>Teratosphaeriaceae</taxon>
        <taxon>Neohortaea</taxon>
    </lineage>
</organism>
<protein>
    <recommendedName>
        <fullName evidence="1">SnoaL-like domain-containing protein</fullName>
    </recommendedName>
</protein>